<comment type="cofactor">
    <cofactor evidence="7">
        <name>Zn(2+)</name>
        <dbReference type="ChEBI" id="CHEBI:29105"/>
    </cofactor>
    <text evidence="7">Binds 1 zinc ion.</text>
</comment>
<dbReference type="NCBIfam" id="TIGR00043">
    <property type="entry name" value="rRNA maturation RNase YbeY"/>
    <property type="match status" value="1"/>
</dbReference>
<dbReference type="RefSeq" id="WP_061835484.1">
    <property type="nucleotide sequence ID" value="NZ_LUKE01000002.1"/>
</dbReference>
<dbReference type="PANTHER" id="PTHR46986:SF1">
    <property type="entry name" value="ENDORIBONUCLEASE YBEY, CHLOROPLASTIC"/>
    <property type="match status" value="1"/>
</dbReference>
<feature type="binding site" evidence="7">
    <location>
        <position position="122"/>
    </location>
    <ligand>
        <name>Zn(2+)</name>
        <dbReference type="ChEBI" id="CHEBI:29105"/>
        <note>catalytic</note>
    </ligand>
</feature>
<name>A0A150WM58_BDEBC</name>
<accession>A0A150WM58</accession>
<dbReference type="EMBL" id="LUKE01000002">
    <property type="protein sequence ID" value="KYG64972.1"/>
    <property type="molecule type" value="Genomic_DNA"/>
</dbReference>
<dbReference type="AlphaFoldDB" id="A0A150WM58"/>
<comment type="function">
    <text evidence="7">Single strand-specific metallo-endoribonuclease involved in late-stage 70S ribosome quality control and in maturation of the 3' terminus of the 16S rRNA.</text>
</comment>
<keyword evidence="9" id="KW-1185">Reference proteome</keyword>
<evidence type="ECO:0000256" key="6">
    <source>
        <dbReference type="ARBA" id="ARBA00022833"/>
    </source>
</evidence>
<dbReference type="InterPro" id="IPR023091">
    <property type="entry name" value="MetalPrtase_cat_dom_sf_prd"/>
</dbReference>
<dbReference type="HAMAP" id="MF_00009">
    <property type="entry name" value="Endoribonucl_YbeY"/>
    <property type="match status" value="1"/>
</dbReference>
<organism evidence="8 9">
    <name type="scientific">Bdellovibrio bacteriovorus</name>
    <dbReference type="NCBI Taxonomy" id="959"/>
    <lineage>
        <taxon>Bacteria</taxon>
        <taxon>Pseudomonadati</taxon>
        <taxon>Bdellovibrionota</taxon>
        <taxon>Bdellovibrionia</taxon>
        <taxon>Bdellovibrionales</taxon>
        <taxon>Pseudobdellovibrionaceae</taxon>
        <taxon>Bdellovibrio</taxon>
    </lineage>
</organism>
<evidence type="ECO:0000256" key="3">
    <source>
        <dbReference type="ARBA" id="ARBA00022723"/>
    </source>
</evidence>
<reference evidence="8 9" key="1">
    <citation type="submission" date="2016-03" db="EMBL/GenBank/DDBJ databases">
        <authorList>
            <person name="Ploux O."/>
        </authorList>
    </citation>
    <scope>NUCLEOTIDE SEQUENCE [LARGE SCALE GENOMIC DNA]</scope>
    <source>
        <strain evidence="8 9">R0</strain>
    </source>
</reference>
<dbReference type="GO" id="GO:0005737">
    <property type="term" value="C:cytoplasm"/>
    <property type="evidence" value="ECO:0007669"/>
    <property type="project" value="UniProtKB-SubCell"/>
</dbReference>
<comment type="caution">
    <text evidence="8">The sequence shown here is derived from an EMBL/GenBank/DDBJ whole genome shotgun (WGS) entry which is preliminary data.</text>
</comment>
<feature type="binding site" evidence="7">
    <location>
        <position position="116"/>
    </location>
    <ligand>
        <name>Zn(2+)</name>
        <dbReference type="ChEBI" id="CHEBI:29105"/>
        <note>catalytic</note>
    </ligand>
</feature>
<dbReference type="Pfam" id="PF02130">
    <property type="entry name" value="YbeY"/>
    <property type="match status" value="1"/>
</dbReference>
<evidence type="ECO:0000313" key="9">
    <source>
        <dbReference type="Proteomes" id="UP000075320"/>
    </source>
</evidence>
<dbReference type="GO" id="GO:0004521">
    <property type="term" value="F:RNA endonuclease activity"/>
    <property type="evidence" value="ECO:0007669"/>
    <property type="project" value="UniProtKB-UniRule"/>
</dbReference>
<comment type="similarity">
    <text evidence="1 7">Belongs to the endoribonuclease YbeY family.</text>
</comment>
<keyword evidence="5 7" id="KW-0378">Hydrolase</keyword>
<keyword evidence="3 7" id="KW-0479">Metal-binding</keyword>
<dbReference type="OrthoDB" id="9807740at2"/>
<proteinExistence type="inferred from homology"/>
<dbReference type="GO" id="GO:0008270">
    <property type="term" value="F:zinc ion binding"/>
    <property type="evidence" value="ECO:0007669"/>
    <property type="project" value="UniProtKB-UniRule"/>
</dbReference>
<dbReference type="PANTHER" id="PTHR46986">
    <property type="entry name" value="ENDORIBONUCLEASE YBEY, CHLOROPLASTIC"/>
    <property type="match status" value="1"/>
</dbReference>
<dbReference type="GO" id="GO:0006364">
    <property type="term" value="P:rRNA processing"/>
    <property type="evidence" value="ECO:0007669"/>
    <property type="project" value="UniProtKB-UniRule"/>
</dbReference>
<dbReference type="InterPro" id="IPR002036">
    <property type="entry name" value="YbeY"/>
</dbReference>
<evidence type="ECO:0000313" key="8">
    <source>
        <dbReference type="EMBL" id="KYG64972.1"/>
    </source>
</evidence>
<evidence type="ECO:0000256" key="5">
    <source>
        <dbReference type="ARBA" id="ARBA00022801"/>
    </source>
</evidence>
<dbReference type="GO" id="GO:0004222">
    <property type="term" value="F:metalloendopeptidase activity"/>
    <property type="evidence" value="ECO:0007669"/>
    <property type="project" value="InterPro"/>
</dbReference>
<evidence type="ECO:0000256" key="7">
    <source>
        <dbReference type="HAMAP-Rule" id="MF_00009"/>
    </source>
</evidence>
<dbReference type="SUPFAM" id="SSF55486">
    <property type="entry name" value="Metalloproteases ('zincins'), catalytic domain"/>
    <property type="match status" value="1"/>
</dbReference>
<dbReference type="EC" id="3.1.-.-" evidence="7"/>
<evidence type="ECO:0000256" key="4">
    <source>
        <dbReference type="ARBA" id="ARBA00022759"/>
    </source>
</evidence>
<keyword evidence="7" id="KW-0698">rRNA processing</keyword>
<keyword evidence="7" id="KW-0690">Ribosome biogenesis</keyword>
<keyword evidence="4 7" id="KW-0255">Endonuclease</keyword>
<dbReference type="Gene3D" id="3.40.390.30">
    <property type="entry name" value="Metalloproteases ('zincins'), catalytic domain"/>
    <property type="match status" value="1"/>
</dbReference>
<keyword evidence="2 7" id="KW-0540">Nuclease</keyword>
<keyword evidence="6 7" id="KW-0862">Zinc</keyword>
<dbReference type="PROSITE" id="PS01306">
    <property type="entry name" value="UPF0054"/>
    <property type="match status" value="1"/>
</dbReference>
<evidence type="ECO:0000256" key="1">
    <source>
        <dbReference type="ARBA" id="ARBA00010875"/>
    </source>
</evidence>
<dbReference type="InterPro" id="IPR020549">
    <property type="entry name" value="YbeY_CS"/>
</dbReference>
<dbReference type="Proteomes" id="UP000075320">
    <property type="component" value="Unassembled WGS sequence"/>
</dbReference>
<sequence length="156" mass="17854">MRVLIVNEAKSAVPRKFVQQWVSDVAIELRKKKIISAKQIAQELTLVFLDKKPAQKINFEFRGKDYATDVLSFDSMDPSSFGELVLCPEVLKRQSKEHGLTYQQELGYMLLHGILHLLGYDHELGEKEATEMFGLQDDIFEKLLKKIAAKKSVKSK</sequence>
<keyword evidence="7" id="KW-0963">Cytoplasm</keyword>
<protein>
    <recommendedName>
        <fullName evidence="7">Endoribonuclease YbeY</fullName>
        <ecNumber evidence="7">3.1.-.-</ecNumber>
    </recommendedName>
</protein>
<evidence type="ECO:0000256" key="2">
    <source>
        <dbReference type="ARBA" id="ARBA00022722"/>
    </source>
</evidence>
<comment type="subcellular location">
    <subcellularLocation>
        <location evidence="7">Cytoplasm</location>
    </subcellularLocation>
</comment>
<feature type="binding site" evidence="7">
    <location>
        <position position="112"/>
    </location>
    <ligand>
        <name>Zn(2+)</name>
        <dbReference type="ChEBI" id="CHEBI:29105"/>
        <note>catalytic</note>
    </ligand>
</feature>
<gene>
    <name evidence="7" type="primary">ybeY</name>
    <name evidence="8" type="ORF">AZI86_12315</name>
</gene>